<reference evidence="3 4" key="1">
    <citation type="submission" date="2017-03" db="EMBL/GenBank/DDBJ databases">
        <title>Genomes of endolithic fungi from Antarctica.</title>
        <authorList>
            <person name="Coleine C."/>
            <person name="Masonjones S."/>
            <person name="Stajich J.E."/>
        </authorList>
    </citation>
    <scope>NUCLEOTIDE SEQUENCE [LARGE SCALE GENOMIC DNA]</scope>
    <source>
        <strain evidence="3 4">CCFEE 5311</strain>
    </source>
</reference>
<accession>A0A4U0UJX1</accession>
<gene>
    <name evidence="3" type="ORF">B0A54_12361</name>
</gene>
<keyword evidence="2" id="KW-1133">Transmembrane helix</keyword>
<comment type="caution">
    <text evidence="3">The sequence shown here is derived from an EMBL/GenBank/DDBJ whole genome shotgun (WGS) entry which is preliminary data.</text>
</comment>
<organism evidence="3 4">
    <name type="scientific">Friedmanniomyces endolithicus</name>
    <dbReference type="NCBI Taxonomy" id="329885"/>
    <lineage>
        <taxon>Eukaryota</taxon>
        <taxon>Fungi</taxon>
        <taxon>Dikarya</taxon>
        <taxon>Ascomycota</taxon>
        <taxon>Pezizomycotina</taxon>
        <taxon>Dothideomycetes</taxon>
        <taxon>Dothideomycetidae</taxon>
        <taxon>Mycosphaerellales</taxon>
        <taxon>Teratosphaeriaceae</taxon>
        <taxon>Friedmanniomyces</taxon>
    </lineage>
</organism>
<evidence type="ECO:0000313" key="4">
    <source>
        <dbReference type="Proteomes" id="UP000310066"/>
    </source>
</evidence>
<name>A0A4U0UJX1_9PEZI</name>
<dbReference type="OrthoDB" id="5241710at2759"/>
<dbReference type="EMBL" id="NAJP01000065">
    <property type="protein sequence ID" value="TKA35914.1"/>
    <property type="molecule type" value="Genomic_DNA"/>
</dbReference>
<proteinExistence type="predicted"/>
<evidence type="ECO:0000256" key="2">
    <source>
        <dbReference type="SAM" id="Phobius"/>
    </source>
</evidence>
<protein>
    <recommendedName>
        <fullName evidence="5">MARVEL domain-containing protein</fullName>
    </recommendedName>
</protein>
<feature type="transmembrane region" description="Helical" evidence="2">
    <location>
        <begin position="12"/>
        <end position="31"/>
    </location>
</feature>
<keyword evidence="2" id="KW-0812">Transmembrane</keyword>
<evidence type="ECO:0000313" key="3">
    <source>
        <dbReference type="EMBL" id="TKA35914.1"/>
    </source>
</evidence>
<feature type="transmembrane region" description="Helical" evidence="2">
    <location>
        <begin position="106"/>
        <end position="126"/>
    </location>
</feature>
<feature type="compositionally biased region" description="Acidic residues" evidence="1">
    <location>
        <begin position="162"/>
        <end position="177"/>
    </location>
</feature>
<feature type="region of interest" description="Disordered" evidence="1">
    <location>
        <begin position="154"/>
        <end position="218"/>
    </location>
</feature>
<feature type="compositionally biased region" description="Basic and acidic residues" evidence="1">
    <location>
        <begin position="209"/>
        <end position="218"/>
    </location>
</feature>
<feature type="transmembrane region" description="Helical" evidence="2">
    <location>
        <begin position="37"/>
        <end position="55"/>
    </location>
</feature>
<evidence type="ECO:0000256" key="1">
    <source>
        <dbReference type="SAM" id="MobiDB-lite"/>
    </source>
</evidence>
<keyword evidence="2" id="KW-0472">Membrane</keyword>
<feature type="transmembrane region" description="Helical" evidence="2">
    <location>
        <begin position="67"/>
        <end position="86"/>
    </location>
</feature>
<dbReference type="STRING" id="329885.A0A4U0UJX1"/>
<dbReference type="Proteomes" id="UP000310066">
    <property type="component" value="Unassembled WGS sequence"/>
</dbReference>
<evidence type="ECO:0008006" key="5">
    <source>
        <dbReference type="Google" id="ProtNLM"/>
    </source>
</evidence>
<sequence length="218" mass="23657">MKHHTPSHPLRLLTLLLWIPAFAFLLPYGILTEELCPTLAIAPMTFSAALATLHLAGKAKSRPANILADLFVALFLLGALIPGWVSMASVHGGYGWRGWPMGTTMVGTYGTVPVMVSFGVHAYCFFRELYYACRAPTKTCPHCHGSLGRTPKRSVYASVPGDNDDVAVPEMAEEGDSNESKESFHSSQGRIVLADEEPRPSSSKSPRPSTDDETARLV</sequence>
<dbReference type="AlphaFoldDB" id="A0A4U0UJX1"/>